<dbReference type="AlphaFoldDB" id="A0A895XQN4"/>
<dbReference type="Pfam" id="PF13424">
    <property type="entry name" value="TPR_12"/>
    <property type="match status" value="1"/>
</dbReference>
<dbReference type="Gene3D" id="1.25.40.10">
    <property type="entry name" value="Tetratricopeptide repeat domain"/>
    <property type="match status" value="1"/>
</dbReference>
<reference evidence="2" key="1">
    <citation type="submission" date="2021-02" db="EMBL/GenBank/DDBJ databases">
        <title>Natronoglycomyces albus gen. nov., sp. nov, a haloalkaliphilic actinobacterium from a soda solonchak soil.</title>
        <authorList>
            <person name="Sorokin D.Y."/>
            <person name="Khijniak T.V."/>
            <person name="Zakharycheva A.P."/>
            <person name="Boueva O.V."/>
            <person name="Ariskina E.V."/>
            <person name="Hahnke R.L."/>
            <person name="Bunk B."/>
            <person name="Sproer C."/>
            <person name="Schumann P."/>
            <person name="Evtushenko L.I."/>
            <person name="Kublanov I.V."/>
        </authorList>
    </citation>
    <scope>NUCLEOTIDE SEQUENCE</scope>
    <source>
        <strain evidence="2">DSM 106290</strain>
    </source>
</reference>
<dbReference type="PROSITE" id="PS50005">
    <property type="entry name" value="TPR"/>
    <property type="match status" value="1"/>
</dbReference>
<dbReference type="KEGG" id="nav:JQS30_01760"/>
<organism evidence="2 3">
    <name type="scientific">Natronoglycomyces albus</name>
    <dbReference type="NCBI Taxonomy" id="2811108"/>
    <lineage>
        <taxon>Bacteria</taxon>
        <taxon>Bacillati</taxon>
        <taxon>Actinomycetota</taxon>
        <taxon>Actinomycetes</taxon>
        <taxon>Glycomycetales</taxon>
        <taxon>Glycomycetaceae</taxon>
        <taxon>Natronoglycomyces</taxon>
    </lineage>
</organism>
<evidence type="ECO:0000313" key="3">
    <source>
        <dbReference type="Proteomes" id="UP000662939"/>
    </source>
</evidence>
<gene>
    <name evidence="2" type="ORF">JQS30_01760</name>
</gene>
<dbReference type="Proteomes" id="UP000662939">
    <property type="component" value="Chromosome"/>
</dbReference>
<accession>A0A895XQN4</accession>
<dbReference type="EMBL" id="CP070496">
    <property type="protein sequence ID" value="QSB05679.1"/>
    <property type="molecule type" value="Genomic_DNA"/>
</dbReference>
<feature type="repeat" description="TPR" evidence="1">
    <location>
        <begin position="74"/>
        <end position="107"/>
    </location>
</feature>
<protein>
    <submittedName>
        <fullName evidence="2">Tetratricopeptide repeat protein</fullName>
    </submittedName>
</protein>
<dbReference type="RefSeq" id="WP_213171691.1">
    <property type="nucleotide sequence ID" value="NZ_CP070496.1"/>
</dbReference>
<keyword evidence="3" id="KW-1185">Reference proteome</keyword>
<keyword evidence="1" id="KW-0802">TPR repeat</keyword>
<sequence length="169" mass="18553">MSLSDFLDTAENGRMYTTDAEGLRAWIAATSTGAVNQPLLRQHGIGFILLEEYDRAISTLTEVLARADSHARRMAALINLGDAYRYSGHRETAAELYQRAIGIAHVHSRDYLDFALQHYGKHLTEAGDVTAALAVLEEALTLRKEAGDADLIASTEQAIDYAKSIAQHH</sequence>
<evidence type="ECO:0000256" key="1">
    <source>
        <dbReference type="PROSITE-ProRule" id="PRU00339"/>
    </source>
</evidence>
<evidence type="ECO:0000313" key="2">
    <source>
        <dbReference type="EMBL" id="QSB05679.1"/>
    </source>
</evidence>
<dbReference type="InterPro" id="IPR019734">
    <property type="entry name" value="TPR_rpt"/>
</dbReference>
<dbReference type="SUPFAM" id="SSF48452">
    <property type="entry name" value="TPR-like"/>
    <property type="match status" value="1"/>
</dbReference>
<proteinExistence type="predicted"/>
<name>A0A895XQN4_9ACTN</name>
<dbReference type="InterPro" id="IPR011990">
    <property type="entry name" value="TPR-like_helical_dom_sf"/>
</dbReference>